<evidence type="ECO:0000259" key="6">
    <source>
        <dbReference type="Pfam" id="PF01061"/>
    </source>
</evidence>
<dbReference type="AlphaFoldDB" id="G8TX82"/>
<keyword evidence="3 5" id="KW-1133">Transmembrane helix</keyword>
<feature type="transmembrane region" description="Helical" evidence="5">
    <location>
        <begin position="105"/>
        <end position="127"/>
    </location>
</feature>
<dbReference type="STRING" id="679936.Sulac_2622"/>
<evidence type="ECO:0000256" key="5">
    <source>
        <dbReference type="SAM" id="Phobius"/>
    </source>
</evidence>
<feature type="transmembrane region" description="Helical" evidence="5">
    <location>
        <begin position="170"/>
        <end position="191"/>
    </location>
</feature>
<feature type="domain" description="ABC-2 type transporter transmembrane" evidence="6">
    <location>
        <begin position="15"/>
        <end position="216"/>
    </location>
</feature>
<dbReference type="EMBL" id="CP003179">
    <property type="protein sequence ID" value="AEW06084.1"/>
    <property type="molecule type" value="Genomic_DNA"/>
</dbReference>
<keyword evidence="2 5" id="KW-0812">Transmembrane</keyword>
<evidence type="ECO:0000313" key="8">
    <source>
        <dbReference type="Proteomes" id="UP000005439"/>
    </source>
</evidence>
<evidence type="ECO:0000256" key="4">
    <source>
        <dbReference type="ARBA" id="ARBA00023136"/>
    </source>
</evidence>
<dbReference type="InterPro" id="IPR013525">
    <property type="entry name" value="ABC2_TM"/>
</dbReference>
<name>G8TX82_SULAD</name>
<dbReference type="PATRIC" id="fig|679936.5.peg.2713"/>
<accession>G8TX82</accession>
<feature type="transmembrane region" description="Helical" evidence="5">
    <location>
        <begin position="139"/>
        <end position="164"/>
    </location>
</feature>
<dbReference type="HOGENOM" id="CLU_1119696_0_0_9"/>
<evidence type="ECO:0000256" key="3">
    <source>
        <dbReference type="ARBA" id="ARBA00022989"/>
    </source>
</evidence>
<dbReference type="GO" id="GO:0016020">
    <property type="term" value="C:membrane"/>
    <property type="evidence" value="ECO:0007669"/>
    <property type="project" value="UniProtKB-SubCell"/>
</dbReference>
<organism evidence="7 8">
    <name type="scientific">Sulfobacillus acidophilus (strain ATCC 700253 / DSM 10332 / NAL)</name>
    <dbReference type="NCBI Taxonomy" id="679936"/>
    <lineage>
        <taxon>Bacteria</taxon>
        <taxon>Bacillati</taxon>
        <taxon>Bacillota</taxon>
        <taxon>Clostridia</taxon>
        <taxon>Eubacteriales</taxon>
        <taxon>Clostridiales Family XVII. Incertae Sedis</taxon>
        <taxon>Sulfobacillus</taxon>
    </lineage>
</organism>
<keyword evidence="4 5" id="KW-0472">Membrane</keyword>
<dbReference type="GO" id="GO:0140359">
    <property type="term" value="F:ABC-type transporter activity"/>
    <property type="evidence" value="ECO:0007669"/>
    <property type="project" value="InterPro"/>
</dbReference>
<dbReference type="KEGG" id="sap:Sulac_2622"/>
<feature type="transmembrane region" description="Helical" evidence="5">
    <location>
        <begin position="63"/>
        <end position="85"/>
    </location>
</feature>
<sequence>MMMPTVSSPRLTTMFRVLLGMQFARLRKSWRPYIVVSAVMPAGIVLLLHLMTPHMNVAERQDVISGAMLLSEAIASIVMLSQYVAWLHVSRALDHYRVLPISLEVLVLSLTGVYGLFAWPGIALIGIEGVLLDHLTLRFGAILIPLLLVTALAMGAIGIVIGLLAPDEGIAGLLGNLVMMAILFLGMVPAVSSSRMPWLWILPSTGSITILRHSLFDQPAAVTTLWTGELLYVTIAVSIATYFIKRPS</sequence>
<feature type="transmembrane region" description="Helical" evidence="5">
    <location>
        <begin position="34"/>
        <end position="51"/>
    </location>
</feature>
<proteinExistence type="predicted"/>
<evidence type="ECO:0000256" key="1">
    <source>
        <dbReference type="ARBA" id="ARBA00004141"/>
    </source>
</evidence>
<gene>
    <name evidence="7" type="ordered locus">Sulac_2622</name>
</gene>
<evidence type="ECO:0000256" key="2">
    <source>
        <dbReference type="ARBA" id="ARBA00022692"/>
    </source>
</evidence>
<feature type="transmembrane region" description="Helical" evidence="5">
    <location>
        <begin position="221"/>
        <end position="244"/>
    </location>
</feature>
<comment type="subcellular location">
    <subcellularLocation>
        <location evidence="1">Membrane</location>
        <topology evidence="1">Multi-pass membrane protein</topology>
    </subcellularLocation>
</comment>
<dbReference type="Proteomes" id="UP000005439">
    <property type="component" value="Chromosome"/>
</dbReference>
<reference evidence="8" key="1">
    <citation type="submission" date="2011-12" db="EMBL/GenBank/DDBJ databases">
        <title>The complete genome of chromosome of Sulfobacillus acidophilus DSM 10332.</title>
        <authorList>
            <person name="Lucas S."/>
            <person name="Han J."/>
            <person name="Lapidus A."/>
            <person name="Bruce D."/>
            <person name="Goodwin L."/>
            <person name="Pitluck S."/>
            <person name="Peters L."/>
            <person name="Kyrpides N."/>
            <person name="Mavromatis K."/>
            <person name="Ivanova N."/>
            <person name="Mikhailova N."/>
            <person name="Chertkov O."/>
            <person name="Saunders E."/>
            <person name="Detter J.C."/>
            <person name="Tapia R."/>
            <person name="Han C."/>
            <person name="Land M."/>
            <person name="Hauser L."/>
            <person name="Markowitz V."/>
            <person name="Cheng J.-F."/>
            <person name="Hugenholtz P."/>
            <person name="Woyke T."/>
            <person name="Wu D."/>
            <person name="Pukall R."/>
            <person name="Gehrich-Schroeter G."/>
            <person name="Schneider S."/>
            <person name="Klenk H.-P."/>
            <person name="Eisen J.A."/>
        </authorList>
    </citation>
    <scope>NUCLEOTIDE SEQUENCE [LARGE SCALE GENOMIC DNA]</scope>
    <source>
        <strain evidence="8">ATCC 700253 / DSM 10332 / NAL</strain>
    </source>
</reference>
<protein>
    <submittedName>
        <fullName evidence="7">ABC-2 type transporter</fullName>
    </submittedName>
</protein>
<reference evidence="7 8" key="2">
    <citation type="journal article" date="2012" name="Stand. Genomic Sci.">
        <title>Complete genome sequence of the moderately thermophilic mineral-sulfide-oxidizing firmicute Sulfobacillus acidophilus type strain (NAL(T)).</title>
        <authorList>
            <person name="Anderson I."/>
            <person name="Chertkov O."/>
            <person name="Chen A."/>
            <person name="Saunders E."/>
            <person name="Lapidus A."/>
            <person name="Nolan M."/>
            <person name="Lucas S."/>
            <person name="Hammon N."/>
            <person name="Deshpande S."/>
            <person name="Cheng J.F."/>
            <person name="Han C."/>
            <person name="Tapia R."/>
            <person name="Goodwin L.A."/>
            <person name="Pitluck S."/>
            <person name="Liolios K."/>
            <person name="Pagani I."/>
            <person name="Ivanova N."/>
            <person name="Mikhailova N."/>
            <person name="Pati A."/>
            <person name="Palaniappan K."/>
            <person name="Land M."/>
            <person name="Pan C."/>
            <person name="Rohde M."/>
            <person name="Pukall R."/>
            <person name="Goker M."/>
            <person name="Detter J.C."/>
            <person name="Woyke T."/>
            <person name="Bristow J."/>
            <person name="Eisen J.A."/>
            <person name="Markowitz V."/>
            <person name="Hugenholtz P."/>
            <person name="Kyrpides N.C."/>
            <person name="Klenk H.P."/>
            <person name="Mavromatis K."/>
        </authorList>
    </citation>
    <scope>NUCLEOTIDE SEQUENCE [LARGE SCALE GENOMIC DNA]</scope>
    <source>
        <strain evidence="8">ATCC 700253 / DSM 10332 / NAL</strain>
    </source>
</reference>
<dbReference type="Pfam" id="PF01061">
    <property type="entry name" value="ABC2_membrane"/>
    <property type="match status" value="1"/>
</dbReference>
<evidence type="ECO:0000313" key="7">
    <source>
        <dbReference type="EMBL" id="AEW06084.1"/>
    </source>
</evidence>
<keyword evidence="8" id="KW-1185">Reference proteome</keyword>